<dbReference type="Pfam" id="PF00406">
    <property type="entry name" value="ADK"/>
    <property type="match status" value="2"/>
</dbReference>
<dbReference type="GO" id="GO:0006139">
    <property type="term" value="P:nucleobase-containing compound metabolic process"/>
    <property type="evidence" value="ECO:0007669"/>
    <property type="project" value="InterPro"/>
</dbReference>
<dbReference type="InterPro" id="IPR000850">
    <property type="entry name" value="Adenylat/UMP-CMP_kin"/>
</dbReference>
<evidence type="ECO:0000256" key="3">
    <source>
        <dbReference type="ARBA" id="ARBA00022777"/>
    </source>
</evidence>
<dbReference type="Proteomes" id="UP000287033">
    <property type="component" value="Unassembled WGS sequence"/>
</dbReference>
<evidence type="ECO:0000313" key="6">
    <source>
        <dbReference type="Proteomes" id="UP000287033"/>
    </source>
</evidence>
<name>A0A401SCS8_CHIPU</name>
<evidence type="ECO:0000256" key="2">
    <source>
        <dbReference type="ARBA" id="ARBA00022741"/>
    </source>
</evidence>
<sequence length="1850" mass="213642">MKTVNVLWGSSYSLESGINLDEELTILPFAEETDFCQVVDDEESTKRIKKPLVFADLLDEDEVERKVLLSKPTCFLIVGKPSVGKRTLGKSLAQAWNSVLVEPHQLIQENIDANTEIGKQFQECLFRGESIYEELIINLMLDKLRSPEVAHRGYVLCEFPCLSENYLKIPEQIQLIKSIDLKPDFIINIKCPDYDLCERVSGQRQDPLTGKVYQQEQWNPDKGDVDKAKAKPEEEETEEEEESVEELEEAEVSDVDPGLVARLVRRPEDLRTTIEKHVALYKDKMLRLLEDYMADHDQQNLIELDGNNKPHELFASVMYKLEFLGLQPAAPVQPLYEEEEEEIPEEIDDDDLFRSVAAMKRIAPGYRWRRSKWGRACPVSLFEGNYILGKLQFAAGYLDKMYFLSSEETLKKFITNPRPYLLPPQPRPPCKVAILGPKSTGKTTLCKLLAQKYDAKVLDMFELLEPLRQKLKFDHIERVRAEALQSALVTVRENLAKTMLEEAQAEFERQAAQAVKLESVTIAEEDEESGDESKDTDAVKYNVQSSDDVPKVPFDIEAVKQQLKIPEVTEDHPNIKEIVNKAVQNAMQDDLQLPMNDYMDTLLKSMSEILEEQKVKNPDHLVAGGWVLDNFPETLDQCRVMIELGFAPDNIFMLHNAVDDGKFLLNRLYNLNKDLIEIKMIHRLKEAEEKNKRDREAMLAAGAENPQTEVKGENEADEEMKELAQSKSDVEIYEAQTSAETDQTASDQQTTIKPEPTIELEHSPVSETQIEPEPEITLPVVPEGGYPESPEMDHYRKIVSDYIHSFSAIEVVLSTTVYKMLEIAEKTPDALLKEAVEIMEKPFKYYGWELSGADLDEEEEDAEVFAEEAEEEAEEEEEENEEEEEENEDLAQRKNRQMGESKHYCPVALKEKTVLYPGDQDCGAKYREKYYYFFHPTARDEFLKNPEEYINANEPLKFVECLQELLFPKTKKKVGPEYDDEPTEEELVEIATIAALEKGEPAENIEIENEKPEEEEVEYTAEEEAMKAYLLEDEQLPSEILDNLIPKWWNEEPFKSTGFVLDGFPTTSEEVQYLIKNSLFPDASIFIKVEESNVINWILPSKLEKWREKRRQKLKRKNKIKELKKKIKDEKIERRRQELLAERAEKKKENEAFEQASNESEATDEEDEENIEEILADEFSVGEEEEDEEDEEEEDAIERMKTEIGEKYEADHDRIEILRDQLRESLIPCIVIDGKRKPHIVHYKLNQKVEPLVINRDSLFEKCFPVNIRLVHKILANSYKLLSSFGLWDVVELSKGTSIQPILDMHQNVFPVIHRKYVYYFVTKENRNKFMANPFKYISQTKPRPVIPIKIAILGPPKSGKSTVARRFVSEFGILRISAGEAVRTILATQKKTELAIHILKHLQKGLVVPDEFVIKCIELKLMDVICNTRGFVLDGYPVTRQQINLMNNCKIIPVKIIELQADIKEILKRGLIDSKSPDRTYPLHDSSQILTVRNSSYTHEISAIWKYYQVEHQNWHIIYALHSKWWVWEKVLEIVKSSVKQIELYLERIQEGKAACIIGLCITPKELKSRYGAFQQYCPVSLQLRGELVDCSIDPSLEFAAEFRGYYYKMASKEALDMFLDNPEAFVPPIASKSLPTSEMLPKRLTAAGVKARFPKQAEFMGYCPVTFVDGKLRYEALVPGVIDNAAEYRNRIYFFQDEEQLEKFMRLPDKYWDLTLPNKLPPVKDPVLPTSLPMLGYMEQGAALSIIKALTAVGCLKPKYPFLSVKKSALLYVFYHLKAYNPNSFDYVKKKYRKKLEQYEEHCELIRYLGSKMTRKYKEPKDRPIDFDHKLQKFLSLKNLDPTVTGVP</sequence>
<comment type="caution">
    <text evidence="5">The sequence shown here is derived from an EMBL/GenBank/DDBJ whole genome shotgun (WGS) entry which is preliminary data.</text>
</comment>
<dbReference type="GO" id="GO:0005524">
    <property type="term" value="F:ATP binding"/>
    <property type="evidence" value="ECO:0007669"/>
    <property type="project" value="InterPro"/>
</dbReference>
<feature type="region of interest" description="Disordered" evidence="4">
    <location>
        <begin position="1146"/>
        <end position="1196"/>
    </location>
</feature>
<dbReference type="GO" id="GO:0019205">
    <property type="term" value="F:nucleobase-containing compound kinase activity"/>
    <property type="evidence" value="ECO:0007669"/>
    <property type="project" value="InterPro"/>
</dbReference>
<keyword evidence="3" id="KW-0418">Kinase</keyword>
<dbReference type="STRING" id="137246.A0A401SCS8"/>
<keyword evidence="2" id="KW-0547">Nucleotide-binding</keyword>
<feature type="compositionally biased region" description="Basic and acidic residues" evidence="4">
    <location>
        <begin position="219"/>
        <end position="232"/>
    </location>
</feature>
<feature type="region of interest" description="Disordered" evidence="4">
    <location>
        <begin position="208"/>
        <end position="251"/>
    </location>
</feature>
<feature type="compositionally biased region" description="Acidic residues" evidence="4">
    <location>
        <begin position="1161"/>
        <end position="1196"/>
    </location>
</feature>
<feature type="compositionally biased region" description="Acidic residues" evidence="4">
    <location>
        <begin position="233"/>
        <end position="251"/>
    </location>
</feature>
<dbReference type="OMA" id="MESVCGT"/>
<dbReference type="CDD" id="cd01428">
    <property type="entry name" value="ADK"/>
    <property type="match status" value="1"/>
</dbReference>
<dbReference type="OrthoDB" id="439792at2759"/>
<dbReference type="PANTHER" id="PTHR23359">
    <property type="entry name" value="NUCLEOTIDE KINASE"/>
    <property type="match status" value="1"/>
</dbReference>
<feature type="compositionally biased region" description="Basic and acidic residues" evidence="4">
    <location>
        <begin position="721"/>
        <end position="730"/>
    </location>
</feature>
<proteinExistence type="predicted"/>
<reference evidence="5 6" key="1">
    <citation type="journal article" date="2018" name="Nat. Ecol. Evol.">
        <title>Shark genomes provide insights into elasmobranch evolution and the origin of vertebrates.</title>
        <authorList>
            <person name="Hara Y"/>
            <person name="Yamaguchi K"/>
            <person name="Onimaru K"/>
            <person name="Kadota M"/>
            <person name="Koyanagi M"/>
            <person name="Keeley SD"/>
            <person name="Tatsumi K"/>
            <person name="Tanaka K"/>
            <person name="Motone F"/>
            <person name="Kageyama Y"/>
            <person name="Nozu R"/>
            <person name="Adachi N"/>
            <person name="Nishimura O"/>
            <person name="Nakagawa R"/>
            <person name="Tanegashima C"/>
            <person name="Kiyatake I"/>
            <person name="Matsumoto R"/>
            <person name="Murakumo K"/>
            <person name="Nishida K"/>
            <person name="Terakita A"/>
            <person name="Kuratani S"/>
            <person name="Sato K"/>
            <person name="Hyodo S Kuraku.S."/>
        </authorList>
    </citation>
    <scope>NUCLEOTIDE SEQUENCE [LARGE SCALE GENOMIC DNA]</scope>
</reference>
<protein>
    <submittedName>
        <fullName evidence="5">Uncharacterized protein</fullName>
    </submittedName>
</protein>
<evidence type="ECO:0000256" key="4">
    <source>
        <dbReference type="SAM" id="MobiDB-lite"/>
    </source>
</evidence>
<feature type="compositionally biased region" description="Polar residues" evidence="4">
    <location>
        <begin position="735"/>
        <end position="752"/>
    </location>
</feature>
<dbReference type="InterPro" id="IPR027417">
    <property type="entry name" value="P-loop_NTPase"/>
</dbReference>
<dbReference type="Gene3D" id="3.40.50.300">
    <property type="entry name" value="P-loop containing nucleotide triphosphate hydrolases"/>
    <property type="match status" value="4"/>
</dbReference>
<feature type="region of interest" description="Disordered" evidence="4">
    <location>
        <begin position="856"/>
        <end position="898"/>
    </location>
</feature>
<accession>A0A401SCS8</accession>
<keyword evidence="6" id="KW-1185">Reference proteome</keyword>
<gene>
    <name evidence="5" type="ORF">chiPu_0006626</name>
</gene>
<evidence type="ECO:0000313" key="5">
    <source>
        <dbReference type="EMBL" id="GCC28198.1"/>
    </source>
</evidence>
<feature type="region of interest" description="Disordered" evidence="4">
    <location>
        <begin position="689"/>
        <end position="756"/>
    </location>
</feature>
<keyword evidence="1" id="KW-0808">Transferase</keyword>
<organism evidence="5 6">
    <name type="scientific">Chiloscyllium punctatum</name>
    <name type="common">Brownbanded bambooshark</name>
    <name type="synonym">Hemiscyllium punctatum</name>
    <dbReference type="NCBI Taxonomy" id="137246"/>
    <lineage>
        <taxon>Eukaryota</taxon>
        <taxon>Metazoa</taxon>
        <taxon>Chordata</taxon>
        <taxon>Craniata</taxon>
        <taxon>Vertebrata</taxon>
        <taxon>Chondrichthyes</taxon>
        <taxon>Elasmobranchii</taxon>
        <taxon>Galeomorphii</taxon>
        <taxon>Galeoidea</taxon>
        <taxon>Orectolobiformes</taxon>
        <taxon>Hemiscylliidae</taxon>
        <taxon>Chiloscyllium</taxon>
    </lineage>
</organism>
<dbReference type="SUPFAM" id="SSF52540">
    <property type="entry name" value="P-loop containing nucleoside triphosphate hydrolases"/>
    <property type="match status" value="4"/>
</dbReference>
<feature type="compositionally biased region" description="Polar residues" evidence="4">
    <location>
        <begin position="208"/>
        <end position="218"/>
    </location>
</feature>
<dbReference type="EMBL" id="BEZZ01000195">
    <property type="protein sequence ID" value="GCC28198.1"/>
    <property type="molecule type" value="Genomic_DNA"/>
</dbReference>
<feature type="compositionally biased region" description="Acidic residues" evidence="4">
    <location>
        <begin position="856"/>
        <end position="889"/>
    </location>
</feature>
<evidence type="ECO:0000256" key="1">
    <source>
        <dbReference type="ARBA" id="ARBA00022679"/>
    </source>
</evidence>